<dbReference type="KEGG" id="cput:CONPUDRAFT_156883"/>
<proteinExistence type="predicted"/>
<evidence type="ECO:0000256" key="1">
    <source>
        <dbReference type="SAM" id="MobiDB-lite"/>
    </source>
</evidence>
<gene>
    <name evidence="2" type="ORF">CONPUDRAFT_156883</name>
</gene>
<dbReference type="AlphaFoldDB" id="A0A5M3MF90"/>
<dbReference type="Proteomes" id="UP000053558">
    <property type="component" value="Unassembled WGS sequence"/>
</dbReference>
<feature type="compositionally biased region" description="Acidic residues" evidence="1">
    <location>
        <begin position="335"/>
        <end position="379"/>
    </location>
</feature>
<feature type="region of interest" description="Disordered" evidence="1">
    <location>
        <begin position="763"/>
        <end position="801"/>
    </location>
</feature>
<evidence type="ECO:0000313" key="2">
    <source>
        <dbReference type="EMBL" id="EIW77697.1"/>
    </source>
</evidence>
<feature type="region of interest" description="Disordered" evidence="1">
    <location>
        <begin position="1"/>
        <end position="176"/>
    </location>
</feature>
<feature type="compositionally biased region" description="Acidic residues" evidence="1">
    <location>
        <begin position="785"/>
        <end position="797"/>
    </location>
</feature>
<feature type="compositionally biased region" description="Low complexity" evidence="1">
    <location>
        <begin position="871"/>
        <end position="890"/>
    </location>
</feature>
<protein>
    <submittedName>
        <fullName evidence="2">Uncharacterized protein</fullName>
    </submittedName>
</protein>
<feature type="compositionally biased region" description="Basic and acidic residues" evidence="1">
    <location>
        <begin position="767"/>
        <end position="782"/>
    </location>
</feature>
<dbReference type="RefSeq" id="XP_007772069.1">
    <property type="nucleotide sequence ID" value="XM_007773879.1"/>
</dbReference>
<evidence type="ECO:0000313" key="3">
    <source>
        <dbReference type="Proteomes" id="UP000053558"/>
    </source>
</evidence>
<dbReference type="EMBL" id="JH711583">
    <property type="protein sequence ID" value="EIW77697.1"/>
    <property type="molecule type" value="Genomic_DNA"/>
</dbReference>
<keyword evidence="3" id="KW-1185">Reference proteome</keyword>
<feature type="region of interest" description="Disordered" evidence="1">
    <location>
        <begin position="866"/>
        <end position="890"/>
    </location>
</feature>
<feature type="compositionally biased region" description="Pro residues" evidence="1">
    <location>
        <begin position="13"/>
        <end position="24"/>
    </location>
</feature>
<feature type="compositionally biased region" description="Basic and acidic residues" evidence="1">
    <location>
        <begin position="167"/>
        <end position="176"/>
    </location>
</feature>
<feature type="compositionally biased region" description="Low complexity" evidence="1">
    <location>
        <begin position="57"/>
        <end position="68"/>
    </location>
</feature>
<sequence>MAETRITRSRTAPVPPPPPPAPLKPPKKSKAVVQAEKAAREAADEQSINDVAVMELAAAKKQAAAKKPAPAPPPPVKLKARQKAQPDVDTATNATANSTSTVNTTANAADKRGKKSNTSASTVTKASAPSSKKTVSAPTSKAMGTVGAGIKKPPKSTEKNPQLAIESETKKREMRALTRKKIEVQRHQLAEHELNALTLHYRDLAIEYVTGSPNKFSLIRSWSANVPSDTNIPTPSPPVSTTGSKALNAARRKPAPLQKTKPTVADDEDDGGPGGLQEDDIEDIEKERAALALEDTPHLVAPAAILSVPYTQASADTREPAASSKLKRKRSGSFIDEDEDEDENENENENENESEGEGEGEGDPDAEGEDQDQEHDDNEPVEHAATPAMEQDHVLEDIGVEAPDDVRALEVIKVAEDEPTTEEDDDIEIINTTDDQGEQDVHMASPGDADAAINIEDNNAEVIHVPTPARLGTSETTTKAVVQALKTTAKVSRPVPRPTKKIKVEPSVLNVTVIDDDARSASIKSRATSASGRKVWKNGDLPPGALVNRLWGDKFIPTIIWYLGLGPEAWSFNENHLDAIANVWRAVYKQELPADEYTVSGAVFNLTKKKVTEWRGGFGATAVAALINVFAKHQLTAAEDQVEYVKELLREQNFLSEYIDEEGVGQGFLKGSYFHLIVSHHHFSTGGRVHVPEYADHEKVKPHYIPFAALLLAAAACERALKLARDGRLGDIAAYLKRVPSLDEDSLANANKTTKVIRAVKRSNKPSKKDDKGKVKAKKDAAGDAPEEPEEDPDFDQVDAFSRDSCEKSTYNFSYRIGRCPETRQAEAFAMAARYSTVQRKGVEIEDEEQTAPAYEIELDERAFGPSDGVPSASISPSAASLATSSASPSAPSIQCRSSLLMLSSCFHRLFLL</sequence>
<dbReference type="GeneID" id="19203658"/>
<reference evidence="3" key="1">
    <citation type="journal article" date="2012" name="Science">
        <title>The Paleozoic origin of enzymatic lignin decomposition reconstructed from 31 fungal genomes.</title>
        <authorList>
            <person name="Floudas D."/>
            <person name="Binder M."/>
            <person name="Riley R."/>
            <person name="Barry K."/>
            <person name="Blanchette R.A."/>
            <person name="Henrissat B."/>
            <person name="Martinez A.T."/>
            <person name="Otillar R."/>
            <person name="Spatafora J.W."/>
            <person name="Yadav J.S."/>
            <person name="Aerts A."/>
            <person name="Benoit I."/>
            <person name="Boyd A."/>
            <person name="Carlson A."/>
            <person name="Copeland A."/>
            <person name="Coutinho P.M."/>
            <person name="de Vries R.P."/>
            <person name="Ferreira P."/>
            <person name="Findley K."/>
            <person name="Foster B."/>
            <person name="Gaskell J."/>
            <person name="Glotzer D."/>
            <person name="Gorecki P."/>
            <person name="Heitman J."/>
            <person name="Hesse C."/>
            <person name="Hori C."/>
            <person name="Igarashi K."/>
            <person name="Jurgens J.A."/>
            <person name="Kallen N."/>
            <person name="Kersten P."/>
            <person name="Kohler A."/>
            <person name="Kuees U."/>
            <person name="Kumar T.K.A."/>
            <person name="Kuo A."/>
            <person name="LaButti K."/>
            <person name="Larrondo L.F."/>
            <person name="Lindquist E."/>
            <person name="Ling A."/>
            <person name="Lombard V."/>
            <person name="Lucas S."/>
            <person name="Lundell T."/>
            <person name="Martin R."/>
            <person name="McLaughlin D.J."/>
            <person name="Morgenstern I."/>
            <person name="Morin E."/>
            <person name="Murat C."/>
            <person name="Nagy L.G."/>
            <person name="Nolan M."/>
            <person name="Ohm R.A."/>
            <person name="Patyshakuliyeva A."/>
            <person name="Rokas A."/>
            <person name="Ruiz-Duenas F.J."/>
            <person name="Sabat G."/>
            <person name="Salamov A."/>
            <person name="Samejima M."/>
            <person name="Schmutz J."/>
            <person name="Slot J.C."/>
            <person name="St John F."/>
            <person name="Stenlid J."/>
            <person name="Sun H."/>
            <person name="Sun S."/>
            <person name="Syed K."/>
            <person name="Tsang A."/>
            <person name="Wiebenga A."/>
            <person name="Young D."/>
            <person name="Pisabarro A."/>
            <person name="Eastwood D.C."/>
            <person name="Martin F."/>
            <person name="Cullen D."/>
            <person name="Grigoriev I.V."/>
            <person name="Hibbett D.S."/>
        </authorList>
    </citation>
    <scope>NUCLEOTIDE SEQUENCE [LARGE SCALE GENOMIC DNA]</scope>
    <source>
        <strain evidence="3">RWD-64-598 SS2</strain>
    </source>
</reference>
<name>A0A5M3MF90_CONPW</name>
<feature type="compositionally biased region" description="Low complexity" evidence="1">
    <location>
        <begin position="87"/>
        <end position="108"/>
    </location>
</feature>
<feature type="compositionally biased region" description="Polar residues" evidence="1">
    <location>
        <begin position="116"/>
        <end position="139"/>
    </location>
</feature>
<accession>A0A5M3MF90</accession>
<feature type="compositionally biased region" description="Acidic residues" evidence="1">
    <location>
        <begin position="265"/>
        <end position="284"/>
    </location>
</feature>
<comment type="caution">
    <text evidence="2">The sequence shown here is derived from an EMBL/GenBank/DDBJ whole genome shotgun (WGS) entry which is preliminary data.</text>
</comment>
<organism evidence="2 3">
    <name type="scientific">Coniophora puteana (strain RWD-64-598)</name>
    <name type="common">Brown rot fungus</name>
    <dbReference type="NCBI Taxonomy" id="741705"/>
    <lineage>
        <taxon>Eukaryota</taxon>
        <taxon>Fungi</taxon>
        <taxon>Dikarya</taxon>
        <taxon>Basidiomycota</taxon>
        <taxon>Agaricomycotina</taxon>
        <taxon>Agaricomycetes</taxon>
        <taxon>Agaricomycetidae</taxon>
        <taxon>Boletales</taxon>
        <taxon>Coniophorineae</taxon>
        <taxon>Coniophoraceae</taxon>
        <taxon>Coniophora</taxon>
    </lineage>
</organism>
<dbReference type="OrthoDB" id="2680071at2759"/>
<feature type="region of interest" description="Disordered" evidence="1">
    <location>
        <begin position="226"/>
        <end position="290"/>
    </location>
</feature>
<feature type="region of interest" description="Disordered" evidence="1">
    <location>
        <begin position="312"/>
        <end position="394"/>
    </location>
</feature>